<reference evidence="1 2" key="1">
    <citation type="journal article" date="2016" name="Mol. Biol. Evol.">
        <title>Genome-Wide Survey of Gut Fungi (Harpellales) Reveals the First Horizontally Transferred Ubiquitin Gene from a Mosquito Host.</title>
        <authorList>
            <person name="Wang Y."/>
            <person name="White M.M."/>
            <person name="Kvist S."/>
            <person name="Moncalvo J.M."/>
        </authorList>
    </citation>
    <scope>NUCLEOTIDE SEQUENCE [LARGE SCALE GENOMIC DNA]</scope>
    <source>
        <strain evidence="1 2">ALG-7-W6</strain>
    </source>
</reference>
<organism evidence="1 2">
    <name type="scientific">Smittium mucronatum</name>
    <dbReference type="NCBI Taxonomy" id="133383"/>
    <lineage>
        <taxon>Eukaryota</taxon>
        <taxon>Fungi</taxon>
        <taxon>Fungi incertae sedis</taxon>
        <taxon>Zoopagomycota</taxon>
        <taxon>Kickxellomycotina</taxon>
        <taxon>Harpellomycetes</taxon>
        <taxon>Harpellales</taxon>
        <taxon>Legeriomycetaceae</taxon>
        <taxon>Smittium</taxon>
    </lineage>
</organism>
<proteinExistence type="predicted"/>
<accession>A0A1R0GWZ6</accession>
<evidence type="ECO:0000313" key="2">
    <source>
        <dbReference type="Proteomes" id="UP000187455"/>
    </source>
</evidence>
<dbReference type="Proteomes" id="UP000187455">
    <property type="component" value="Unassembled WGS sequence"/>
</dbReference>
<gene>
    <name evidence="1" type="ORF">AYI68_g4485</name>
</gene>
<comment type="caution">
    <text evidence="1">The sequence shown here is derived from an EMBL/GenBank/DDBJ whole genome shotgun (WGS) entry which is preliminary data.</text>
</comment>
<evidence type="ECO:0000313" key="1">
    <source>
        <dbReference type="EMBL" id="OLY81413.1"/>
    </source>
</evidence>
<name>A0A1R0GWZ6_9FUNG</name>
<keyword evidence="2" id="KW-1185">Reference proteome</keyword>
<sequence>MDGGYSTGADAAQAPIVVQRMRSDQKNLLDVGNADTGSFTKKEPKEWSSLKPDNLFMAPGRESAISVHCVKSSIINSSNPIFDQIIYFSRLLKKLPATSLGSVVVNFFSFL</sequence>
<dbReference type="AlphaFoldDB" id="A0A1R0GWZ6"/>
<dbReference type="EMBL" id="LSSL01002481">
    <property type="protein sequence ID" value="OLY81413.1"/>
    <property type="molecule type" value="Genomic_DNA"/>
</dbReference>
<protein>
    <submittedName>
        <fullName evidence="1">Uncharacterized protein</fullName>
    </submittedName>
</protein>